<dbReference type="AlphaFoldDB" id="S6B2X1"/>
<keyword evidence="1" id="KW-0812">Transmembrane</keyword>
<proteinExistence type="evidence at transcript level"/>
<keyword evidence="1" id="KW-1133">Transmembrane helix</keyword>
<reference evidence="2" key="1">
    <citation type="journal article" date="2014" name="BMC Genomics">
        <title>The Babesia bovis gene and promoter model: an update from full-length EST analysis.</title>
        <authorList>
            <person name="Yamagishi J."/>
            <person name="Wakaguri H."/>
            <person name="Yokoyama N."/>
            <person name="Yamashita R."/>
            <person name="Suzuki Y."/>
            <person name="Xuan X."/>
            <person name="Igarashi I."/>
        </authorList>
    </citation>
    <scope>NUCLEOTIDE SEQUENCE</scope>
    <source>
        <strain evidence="2">Texas</strain>
    </source>
</reference>
<sequence length="58" mass="6668">MVACGCIPSIVCTCVLQFHFYSLRIKQTQVYILQYASILIFTIYMLNFISIKAILLFA</sequence>
<keyword evidence="1" id="KW-0472">Membrane</keyword>
<dbReference type="VEuPathDB" id="PiroplasmaDB:BBOV_I003005"/>
<organism evidence="2">
    <name type="scientific">Babesia bovis</name>
    <dbReference type="NCBI Taxonomy" id="5865"/>
    <lineage>
        <taxon>Eukaryota</taxon>
        <taxon>Sar</taxon>
        <taxon>Alveolata</taxon>
        <taxon>Apicomplexa</taxon>
        <taxon>Aconoidasida</taxon>
        <taxon>Piroplasmida</taxon>
        <taxon>Babesiidae</taxon>
        <taxon>Babesia</taxon>
    </lineage>
</organism>
<accession>S6B2X1</accession>
<name>S6B2X1_BABBO</name>
<feature type="transmembrane region" description="Helical" evidence="1">
    <location>
        <begin position="32"/>
        <end position="57"/>
    </location>
</feature>
<dbReference type="EMBL" id="AK441904">
    <property type="protein sequence ID" value="BAN65698.1"/>
    <property type="molecule type" value="mRNA"/>
</dbReference>
<protein>
    <submittedName>
        <fullName evidence="2">Uncharacterized protein</fullName>
    </submittedName>
</protein>
<evidence type="ECO:0000313" key="2">
    <source>
        <dbReference type="EMBL" id="BAN65698.1"/>
    </source>
</evidence>
<evidence type="ECO:0000256" key="1">
    <source>
        <dbReference type="SAM" id="Phobius"/>
    </source>
</evidence>